<dbReference type="Proteomes" id="UP000053259">
    <property type="component" value="Unassembled WGS sequence"/>
</dbReference>
<dbReference type="GO" id="GO:0005789">
    <property type="term" value="C:endoplasmic reticulum membrane"/>
    <property type="evidence" value="ECO:0007669"/>
    <property type="project" value="UniProtKB-SubCell"/>
</dbReference>
<comment type="function">
    <text evidence="8">Fatty acyl-coenzyme A (CoA) diphosphatase that hydrolyzes fatty acyl-CoA to yield acyl-4'-phosphopantetheine and adenosine 3',5'-bisphosphate. Preferentially hydrolyzes unsaturated long-chain acyl-CoA substrates in the endoplasmic reticulum (ER) lumen. This catalytic activity is required for maintaining ER structure and for lipid droplets (LDs) biogenesis, which are lipid storage organelles involved in maintaining lipid and energy homeostasis. May directly bind to diacylglycerol (DAGs) and triacylglycerol, which is also important for LD biogenesis. May support directional budding of nacent LDs from the ER into the cytosol by reducing DAG levels at sites of LD formation. May play a role in the regulation of cell morphology and cytoskeletal organization. Involved in phospholipid biosynthesis.</text>
</comment>
<comment type="subcellular location">
    <subcellularLocation>
        <location evidence="1 8">Endoplasmic reticulum membrane</location>
        <topology evidence="1 8">Multi-pass membrane protein</topology>
    </subcellularLocation>
</comment>
<feature type="transmembrane region" description="Helical" evidence="10">
    <location>
        <begin position="314"/>
        <end position="331"/>
    </location>
</feature>
<keyword evidence="4 8" id="KW-0256">Endoplasmic reticulum</keyword>
<keyword evidence="8" id="KW-0594">Phospholipid biosynthesis</keyword>
<dbReference type="GeneID" id="27310905"/>
<dbReference type="HAMAP" id="MF_03231">
    <property type="entry name" value="SCS3"/>
    <property type="match status" value="1"/>
</dbReference>
<dbReference type="RefSeq" id="XP_016216366.1">
    <property type="nucleotide sequence ID" value="XM_016356060.1"/>
</dbReference>
<feature type="compositionally biased region" description="Low complexity" evidence="9">
    <location>
        <begin position="1"/>
        <end position="17"/>
    </location>
</feature>
<comment type="catalytic activity">
    <reaction evidence="8">
        <text>(9Z)-octadecenoyl-CoA + H2O = S-(9Z-octadecenoyl)-4'-phosphopantetheine + adenosine 3',5'-bisphosphate + 2 H(+)</text>
        <dbReference type="Rhea" id="RHEA:65564"/>
        <dbReference type="ChEBI" id="CHEBI:15377"/>
        <dbReference type="ChEBI" id="CHEBI:15378"/>
        <dbReference type="ChEBI" id="CHEBI:57387"/>
        <dbReference type="ChEBI" id="CHEBI:58343"/>
        <dbReference type="ChEBI" id="CHEBI:156553"/>
    </reaction>
</comment>
<keyword evidence="8" id="KW-1208">Phospholipid metabolism</keyword>
<keyword evidence="2 8" id="KW-0812">Transmembrane</keyword>
<dbReference type="OrthoDB" id="5579088at2759"/>
<evidence type="ECO:0000256" key="6">
    <source>
        <dbReference type="ARBA" id="ARBA00023098"/>
    </source>
</evidence>
<dbReference type="InterPro" id="IPR019388">
    <property type="entry name" value="FIT"/>
</dbReference>
<sequence>MATQRKPTTANTTAPKPSIDGGGAADDIKAIRQPSQSSPFFPTKLETALLLIYPVTLVLGSIFSVVAPHITRQSASYNSVHQSYYPPSAAPSYFAQKRNIFNVYFVKKGWFWTTVAFFLFVFTHPSLGAPLRPSISRRRLQAILRWVVATTIWIFVTQWFFGPAIIDRGFRWTGGVCEVLADSGTRAEMSKTTEYFTAKACKVAGGKWTGGHDISGHVFLLILGSALLWMEVLPTILKAQGLHEERRVKVRNGRVVKTRSIVDGTVGDEGYVPSNQTEEQYTKLGVKVIVGIVALMWWMLLMTAAFFHTWFEKFTGFVVAFLGIGLIYFLPRGVPALRAILGMPGL</sequence>
<feature type="region of interest" description="Disordered" evidence="9">
    <location>
        <begin position="1"/>
        <end position="26"/>
    </location>
</feature>
<dbReference type="GO" id="GO:0140042">
    <property type="term" value="P:lipid droplet formation"/>
    <property type="evidence" value="ECO:0007669"/>
    <property type="project" value="UniProtKB-UniRule"/>
</dbReference>
<dbReference type="InterPro" id="IPR046400">
    <property type="entry name" value="SCS3"/>
</dbReference>
<comment type="catalytic activity">
    <reaction evidence="8">
        <text>hexadecanoyl-CoA + H2O = S-hexadecanoyl-4'-phosphopantetheine + adenosine 3',5'-bisphosphate + 2 H(+)</text>
        <dbReference type="Rhea" id="RHEA:50032"/>
        <dbReference type="ChEBI" id="CHEBI:15377"/>
        <dbReference type="ChEBI" id="CHEBI:15378"/>
        <dbReference type="ChEBI" id="CHEBI:57379"/>
        <dbReference type="ChEBI" id="CHEBI:58343"/>
        <dbReference type="ChEBI" id="CHEBI:132018"/>
    </reaction>
</comment>
<dbReference type="VEuPathDB" id="FungiDB:PV09_02932"/>
<dbReference type="Pfam" id="PF10261">
    <property type="entry name" value="FIT"/>
    <property type="match status" value="1"/>
</dbReference>
<comment type="similarity">
    <text evidence="8">Belongs to the FIT family. Fungal FIT2B/SCS3 subfamily.</text>
</comment>
<accession>A0A0D1Z0L4</accession>
<dbReference type="GO" id="GO:0010945">
    <property type="term" value="F:coenzyme A diphosphatase activity"/>
    <property type="evidence" value="ECO:0007669"/>
    <property type="project" value="InterPro"/>
</dbReference>
<dbReference type="FunCoup" id="A0A0D1Z0L4">
    <property type="interactions" value="25"/>
</dbReference>
<evidence type="ECO:0000256" key="9">
    <source>
        <dbReference type="SAM" id="MobiDB-lite"/>
    </source>
</evidence>
<feature type="transmembrane region" description="Helical" evidence="10">
    <location>
        <begin position="48"/>
        <end position="70"/>
    </location>
</feature>
<dbReference type="InParanoid" id="A0A0D1Z0L4"/>
<keyword evidence="7 8" id="KW-0472">Membrane</keyword>
<feature type="transmembrane region" description="Helical" evidence="10">
    <location>
        <begin position="143"/>
        <end position="161"/>
    </location>
</feature>
<proteinExistence type="inferred from homology"/>
<evidence type="ECO:0000256" key="3">
    <source>
        <dbReference type="ARBA" id="ARBA00022801"/>
    </source>
</evidence>
<feature type="active site" evidence="8">
    <location>
        <position position="308"/>
    </location>
</feature>
<evidence type="ECO:0000256" key="7">
    <source>
        <dbReference type="ARBA" id="ARBA00023136"/>
    </source>
</evidence>
<gene>
    <name evidence="8" type="primary">SCS3</name>
    <name evidence="8" type="synonym">FIT2B</name>
    <name evidence="11" type="ORF">PV09_02932</name>
</gene>
<evidence type="ECO:0000256" key="8">
    <source>
        <dbReference type="HAMAP-Rule" id="MF_03231"/>
    </source>
</evidence>
<reference evidence="11 12" key="1">
    <citation type="submission" date="2015-01" db="EMBL/GenBank/DDBJ databases">
        <title>The Genome Sequence of Ochroconis gallopava CBS43764.</title>
        <authorList>
            <consortium name="The Broad Institute Genomics Platform"/>
            <person name="Cuomo C."/>
            <person name="de Hoog S."/>
            <person name="Gorbushina A."/>
            <person name="Stielow B."/>
            <person name="Teixiera M."/>
            <person name="Abouelleil A."/>
            <person name="Chapman S.B."/>
            <person name="Priest M."/>
            <person name="Young S.K."/>
            <person name="Wortman J."/>
            <person name="Nusbaum C."/>
            <person name="Birren B."/>
        </authorList>
    </citation>
    <scope>NUCLEOTIDE SEQUENCE [LARGE SCALE GENOMIC DNA]</scope>
    <source>
        <strain evidence="11 12">CBS 43764</strain>
    </source>
</reference>
<comment type="catalytic activity">
    <reaction evidence="8">
        <text>(5Z,8Z,11Z,14Z)-eicosatetraenoyl-CoA + H2O = S-(5Z,8Z,11Z,14Z-eicosatetraenoyl)-4'-phosphopantetheine + adenosine 3',5'-bisphosphate + 2 H(+)</text>
        <dbReference type="Rhea" id="RHEA:65568"/>
        <dbReference type="ChEBI" id="CHEBI:15377"/>
        <dbReference type="ChEBI" id="CHEBI:15378"/>
        <dbReference type="ChEBI" id="CHEBI:57368"/>
        <dbReference type="ChEBI" id="CHEBI:58343"/>
        <dbReference type="ChEBI" id="CHEBI:156554"/>
    </reaction>
</comment>
<protein>
    <recommendedName>
        <fullName evidence="8">Acyl-coenzyme A diphosphatase SCS3</fullName>
        <ecNumber evidence="8">3.6.1.-</ecNumber>
    </recommendedName>
    <alternativeName>
        <fullName evidence="8">FIT family protein SCS3</fullName>
    </alternativeName>
</protein>
<evidence type="ECO:0000256" key="5">
    <source>
        <dbReference type="ARBA" id="ARBA00022989"/>
    </source>
</evidence>
<feature type="active site" evidence="8">
    <location>
        <position position="217"/>
    </location>
</feature>
<dbReference type="EMBL" id="KN847535">
    <property type="protein sequence ID" value="KIW06497.1"/>
    <property type="molecule type" value="Genomic_DNA"/>
</dbReference>
<comment type="catalytic activity">
    <reaction evidence="8">
        <text>an acyl-CoA + H2O = an acyl-4'-phosphopantetheine + adenosine 3',5'-bisphosphate + 2 H(+)</text>
        <dbReference type="Rhea" id="RHEA:50044"/>
        <dbReference type="ChEBI" id="CHEBI:15377"/>
        <dbReference type="ChEBI" id="CHEBI:15378"/>
        <dbReference type="ChEBI" id="CHEBI:58342"/>
        <dbReference type="ChEBI" id="CHEBI:58343"/>
        <dbReference type="ChEBI" id="CHEBI:132023"/>
    </reaction>
</comment>
<dbReference type="EC" id="3.6.1.-" evidence="8"/>
<feature type="transmembrane region" description="Helical" evidence="10">
    <location>
        <begin position="288"/>
        <end position="308"/>
    </location>
</feature>
<evidence type="ECO:0000313" key="12">
    <source>
        <dbReference type="Proteomes" id="UP000053259"/>
    </source>
</evidence>
<dbReference type="AlphaFoldDB" id="A0A0D1Z0L4"/>
<keyword evidence="8" id="KW-0444">Lipid biosynthesis</keyword>
<evidence type="ECO:0000256" key="10">
    <source>
        <dbReference type="SAM" id="Phobius"/>
    </source>
</evidence>
<dbReference type="PANTHER" id="PTHR23129:SF0">
    <property type="entry name" value="ACYL-COENZYME A DIPHOSPHATASE FITM2"/>
    <property type="match status" value="1"/>
</dbReference>
<dbReference type="PANTHER" id="PTHR23129">
    <property type="entry name" value="ACYL-COENZYME A DIPHOSPHATASE FITM2"/>
    <property type="match status" value="1"/>
</dbReference>
<feature type="transmembrane region" description="Helical" evidence="10">
    <location>
        <begin position="218"/>
        <end position="237"/>
    </location>
</feature>
<evidence type="ECO:0000313" key="11">
    <source>
        <dbReference type="EMBL" id="KIW06497.1"/>
    </source>
</evidence>
<feature type="transmembrane region" description="Helical" evidence="10">
    <location>
        <begin position="110"/>
        <end position="131"/>
    </location>
</feature>
<evidence type="ECO:0000256" key="4">
    <source>
        <dbReference type="ARBA" id="ARBA00022824"/>
    </source>
</evidence>
<keyword evidence="12" id="KW-1185">Reference proteome</keyword>
<keyword evidence="5 8" id="KW-1133">Transmembrane helix</keyword>
<dbReference type="STRING" id="253628.A0A0D1Z0L4"/>
<dbReference type="GO" id="GO:0008654">
    <property type="term" value="P:phospholipid biosynthetic process"/>
    <property type="evidence" value="ECO:0007669"/>
    <property type="project" value="UniProtKB-KW"/>
</dbReference>
<keyword evidence="3 8" id="KW-0378">Hydrolase</keyword>
<name>A0A0D1Z0L4_9PEZI</name>
<evidence type="ECO:0000256" key="1">
    <source>
        <dbReference type="ARBA" id="ARBA00004477"/>
    </source>
</evidence>
<organism evidence="11 12">
    <name type="scientific">Verruconis gallopava</name>
    <dbReference type="NCBI Taxonomy" id="253628"/>
    <lineage>
        <taxon>Eukaryota</taxon>
        <taxon>Fungi</taxon>
        <taxon>Dikarya</taxon>
        <taxon>Ascomycota</taxon>
        <taxon>Pezizomycotina</taxon>
        <taxon>Dothideomycetes</taxon>
        <taxon>Pleosporomycetidae</taxon>
        <taxon>Venturiales</taxon>
        <taxon>Sympoventuriaceae</taxon>
        <taxon>Verruconis</taxon>
    </lineage>
</organism>
<dbReference type="HOGENOM" id="CLU_048143_0_0_1"/>
<evidence type="ECO:0000256" key="2">
    <source>
        <dbReference type="ARBA" id="ARBA00022692"/>
    </source>
</evidence>
<keyword evidence="6" id="KW-0443">Lipid metabolism</keyword>